<sequence>MKTKVIMASALMGALLIGGCASGPEGKTYQQVQPALDLETFFTGEVKAWGIAQNRGGDVVQRFKVDINGAMEDGTLVMRETFNYGVGEGPLQRTWKITPQGANNYVGRAGDIDGPAQGISYGNAFNFTYEMDLPVDDTTYHVSFDDWFFAFDDTTLMNRSYIKKFGIVVAEVTIFMQKQ</sequence>
<protein>
    <submittedName>
        <fullName evidence="2">DUF3833 family protein</fullName>
    </submittedName>
</protein>
<reference evidence="2 3" key="1">
    <citation type="submission" date="2018-08" db="EMBL/GenBank/DDBJ databases">
        <title>Salinimonas sediminis sp. nov., a piezophilic bacterium isolated from a deep-sea sediment sample from the New Britain Trench.</title>
        <authorList>
            <person name="Cao J."/>
        </authorList>
    </citation>
    <scope>NUCLEOTIDE SEQUENCE [LARGE SCALE GENOMIC DNA]</scope>
    <source>
        <strain evidence="2 3">N102</strain>
    </source>
</reference>
<dbReference type="Proteomes" id="UP000262073">
    <property type="component" value="Chromosome"/>
</dbReference>
<accession>A0A346NPT3</accession>
<dbReference type="KEGG" id="salm:D0Y50_14950"/>
<feature type="chain" id="PRO_5016865535" evidence="1">
    <location>
        <begin position="24"/>
        <end position="179"/>
    </location>
</feature>
<dbReference type="Pfam" id="PF12915">
    <property type="entry name" value="DUF3833"/>
    <property type="match status" value="1"/>
</dbReference>
<proteinExistence type="predicted"/>
<dbReference type="RefSeq" id="WP_117317694.1">
    <property type="nucleotide sequence ID" value="NZ_CP031769.1"/>
</dbReference>
<dbReference type="EMBL" id="CP031769">
    <property type="protein sequence ID" value="AXR07540.1"/>
    <property type="molecule type" value="Genomic_DNA"/>
</dbReference>
<dbReference type="AlphaFoldDB" id="A0A346NPT3"/>
<evidence type="ECO:0000313" key="3">
    <source>
        <dbReference type="Proteomes" id="UP000262073"/>
    </source>
</evidence>
<keyword evidence="1" id="KW-0732">Signal</keyword>
<gene>
    <name evidence="2" type="ORF">D0Y50_14950</name>
</gene>
<organism evidence="2 3">
    <name type="scientific">Salinimonas sediminis</name>
    <dbReference type="NCBI Taxonomy" id="2303538"/>
    <lineage>
        <taxon>Bacteria</taxon>
        <taxon>Pseudomonadati</taxon>
        <taxon>Pseudomonadota</taxon>
        <taxon>Gammaproteobacteria</taxon>
        <taxon>Alteromonadales</taxon>
        <taxon>Alteromonadaceae</taxon>
        <taxon>Alteromonas/Salinimonas group</taxon>
        <taxon>Salinimonas</taxon>
    </lineage>
</organism>
<name>A0A346NPT3_9ALTE</name>
<dbReference type="PROSITE" id="PS51257">
    <property type="entry name" value="PROKAR_LIPOPROTEIN"/>
    <property type="match status" value="1"/>
</dbReference>
<evidence type="ECO:0000256" key="1">
    <source>
        <dbReference type="SAM" id="SignalP"/>
    </source>
</evidence>
<feature type="signal peptide" evidence="1">
    <location>
        <begin position="1"/>
        <end position="23"/>
    </location>
</feature>
<dbReference type="OrthoDB" id="5296954at2"/>
<evidence type="ECO:0000313" key="2">
    <source>
        <dbReference type="EMBL" id="AXR07540.1"/>
    </source>
</evidence>
<keyword evidence="3" id="KW-1185">Reference proteome</keyword>
<dbReference type="InterPro" id="IPR024409">
    <property type="entry name" value="DUF3833"/>
</dbReference>